<dbReference type="InterPro" id="IPR029045">
    <property type="entry name" value="ClpP/crotonase-like_dom_sf"/>
</dbReference>
<keyword evidence="3" id="KW-0276">Fatty acid metabolism</keyword>
<dbReference type="RefSeq" id="WP_153415894.1">
    <property type="nucleotide sequence ID" value="NZ_WEGK01000028.1"/>
</dbReference>
<evidence type="ECO:0000256" key="2">
    <source>
        <dbReference type="ARBA" id="ARBA00005254"/>
    </source>
</evidence>
<organism evidence="8 9">
    <name type="scientific">Nocardia macrotermitis</name>
    <dbReference type="NCBI Taxonomy" id="2585198"/>
    <lineage>
        <taxon>Bacteria</taxon>
        <taxon>Bacillati</taxon>
        <taxon>Actinomycetota</taxon>
        <taxon>Actinomycetes</taxon>
        <taxon>Mycobacteriales</taxon>
        <taxon>Nocardiaceae</taxon>
        <taxon>Nocardia</taxon>
    </lineage>
</organism>
<evidence type="ECO:0000313" key="9">
    <source>
        <dbReference type="Proteomes" id="UP000438448"/>
    </source>
</evidence>
<dbReference type="Proteomes" id="UP000438448">
    <property type="component" value="Unassembled WGS sequence"/>
</dbReference>
<dbReference type="Pfam" id="PF00378">
    <property type="entry name" value="ECH_1"/>
    <property type="match status" value="1"/>
</dbReference>
<dbReference type="AlphaFoldDB" id="A0A7K0DF50"/>
<keyword evidence="9" id="KW-1185">Reference proteome</keyword>
<dbReference type="InterPro" id="IPR001753">
    <property type="entry name" value="Enoyl-CoA_hydra/iso"/>
</dbReference>
<comment type="catalytic activity">
    <reaction evidence="4">
        <text>a (3S)-3-hydroxyacyl-CoA = a (2E)-enoyl-CoA + H2O</text>
        <dbReference type="Rhea" id="RHEA:16105"/>
        <dbReference type="ChEBI" id="CHEBI:15377"/>
        <dbReference type="ChEBI" id="CHEBI:57318"/>
        <dbReference type="ChEBI" id="CHEBI:58856"/>
        <dbReference type="EC" id="4.2.1.17"/>
    </reaction>
</comment>
<evidence type="ECO:0000256" key="7">
    <source>
        <dbReference type="SAM" id="MobiDB-lite"/>
    </source>
</evidence>
<accession>A0A7K0DF50</accession>
<proteinExistence type="inferred from homology"/>
<keyword evidence="3" id="KW-0443">Lipid metabolism</keyword>
<comment type="similarity">
    <text evidence="2 6">Belongs to the enoyl-CoA hydratase/isomerase family.</text>
</comment>
<keyword evidence="8" id="KW-0456">Lyase</keyword>
<name>A0A7K0DF50_9NOCA</name>
<dbReference type="PROSITE" id="PS00166">
    <property type="entry name" value="ENOYL_COA_HYDRATASE"/>
    <property type="match status" value="1"/>
</dbReference>
<comment type="catalytic activity">
    <reaction evidence="5">
        <text>a 4-saturated-(3S)-3-hydroxyacyl-CoA = a (3E)-enoyl-CoA + H2O</text>
        <dbReference type="Rhea" id="RHEA:20724"/>
        <dbReference type="ChEBI" id="CHEBI:15377"/>
        <dbReference type="ChEBI" id="CHEBI:58521"/>
        <dbReference type="ChEBI" id="CHEBI:137480"/>
        <dbReference type="EC" id="4.2.1.17"/>
    </reaction>
</comment>
<gene>
    <name evidence="8" type="primary">echA8_5</name>
    <name evidence="8" type="ORF">NRB20_72940</name>
</gene>
<dbReference type="PANTHER" id="PTHR42964:SF1">
    <property type="entry name" value="POLYKETIDE BIOSYNTHESIS ENOYL-COA HYDRATASE PKSH-RELATED"/>
    <property type="match status" value="1"/>
</dbReference>
<evidence type="ECO:0000256" key="6">
    <source>
        <dbReference type="RuleBase" id="RU003707"/>
    </source>
</evidence>
<dbReference type="EC" id="4.2.1.17" evidence="8"/>
<evidence type="ECO:0000256" key="5">
    <source>
        <dbReference type="ARBA" id="ARBA00023717"/>
    </source>
</evidence>
<comment type="function">
    <text evidence="1">Could possibly oxidize fatty acids using specific components.</text>
</comment>
<reference evidence="8 9" key="1">
    <citation type="submission" date="2019-10" db="EMBL/GenBank/DDBJ databases">
        <title>Nocardia macrotermitis sp. nov. and Nocardia aurantia sp. nov., isolated from the gut of fungus growing-termite Macrotermes natalensis.</title>
        <authorList>
            <person name="Benndorf R."/>
            <person name="Schwitalla J."/>
            <person name="Martin K."/>
            <person name="De Beer W."/>
            <person name="Kaster A.-K."/>
            <person name="Vollmers J."/>
            <person name="Poulsen M."/>
            <person name="Beemelmanns C."/>
        </authorList>
    </citation>
    <scope>NUCLEOTIDE SEQUENCE [LARGE SCALE GENOMIC DNA]</scope>
    <source>
        <strain evidence="8 9">RB20</strain>
    </source>
</reference>
<feature type="region of interest" description="Disordered" evidence="7">
    <location>
        <begin position="1"/>
        <end position="21"/>
    </location>
</feature>
<dbReference type="PANTHER" id="PTHR42964">
    <property type="entry name" value="ENOYL-COA HYDRATASE"/>
    <property type="match status" value="1"/>
</dbReference>
<evidence type="ECO:0000256" key="1">
    <source>
        <dbReference type="ARBA" id="ARBA00002994"/>
    </source>
</evidence>
<dbReference type="InterPro" id="IPR018376">
    <property type="entry name" value="Enoyl-CoA_hyd/isom_CS"/>
</dbReference>
<dbReference type="GO" id="GO:0004300">
    <property type="term" value="F:enoyl-CoA hydratase activity"/>
    <property type="evidence" value="ECO:0007669"/>
    <property type="project" value="UniProtKB-EC"/>
</dbReference>
<dbReference type="CDD" id="cd06558">
    <property type="entry name" value="crotonase-like"/>
    <property type="match status" value="1"/>
</dbReference>
<sequence length="277" mass="30095">MTKPSAAQQDPRPPQGDWLGTPYLRFTREGPFGVCRLDRPEARNAMTPAMYFGIKYAVNHVGADADLAGLLITGTGDVFAPGGDMGGGGSDNWMTFGAALGMDALPFETLRQSAKPVVAAVNGLCQGGGLQIALCADMAVVSERATFRVPELYRGIADTYYSQMLARLIGPVRTRDLMFTGRTLSAREALDWGMIARVVPHEELGEAAREVLAQCCRTAPDARAAIKASLDNYLGLYDRIGMQASLRKPEASEGFRAFKERRSPEWVHPDLRIDGRL</sequence>
<evidence type="ECO:0000256" key="4">
    <source>
        <dbReference type="ARBA" id="ARBA00023709"/>
    </source>
</evidence>
<dbReference type="EMBL" id="WEGK01000028">
    <property type="protein sequence ID" value="MQY24161.1"/>
    <property type="molecule type" value="Genomic_DNA"/>
</dbReference>
<evidence type="ECO:0000313" key="8">
    <source>
        <dbReference type="EMBL" id="MQY24161.1"/>
    </source>
</evidence>
<dbReference type="OrthoDB" id="7209855at2"/>
<comment type="caution">
    <text evidence="8">The sequence shown here is derived from an EMBL/GenBank/DDBJ whole genome shotgun (WGS) entry which is preliminary data.</text>
</comment>
<dbReference type="GO" id="GO:0006631">
    <property type="term" value="P:fatty acid metabolic process"/>
    <property type="evidence" value="ECO:0007669"/>
    <property type="project" value="UniProtKB-KW"/>
</dbReference>
<dbReference type="Gene3D" id="3.90.226.10">
    <property type="entry name" value="2-enoyl-CoA Hydratase, Chain A, domain 1"/>
    <property type="match status" value="1"/>
</dbReference>
<dbReference type="InterPro" id="IPR051683">
    <property type="entry name" value="Enoyl-CoA_Hydratase/Isomerase"/>
</dbReference>
<protein>
    <submittedName>
        <fullName evidence="8">Putative enoyl-CoA hydratase echA8</fullName>
        <ecNumber evidence="8">4.2.1.17</ecNumber>
    </submittedName>
</protein>
<evidence type="ECO:0000256" key="3">
    <source>
        <dbReference type="ARBA" id="ARBA00022832"/>
    </source>
</evidence>
<dbReference type="SUPFAM" id="SSF52096">
    <property type="entry name" value="ClpP/crotonase"/>
    <property type="match status" value="1"/>
</dbReference>